<sequence length="142" mass="15687">MSDPHDVSGVWYGRYFAGSAEVEENSFIAHLEEAGGVVSGTITEPDTTGMDEVRRAFVDGEREGLRLRFTKQYDPAGALAHSVTYAGTLSEDGSEVTGEWRFSGYHGSFVMNRETFTAEDLEDEAAIDEDLVIELDALLERR</sequence>
<dbReference type="OrthoDB" id="6194699at2"/>
<name>A0A1E3M001_9SPHN</name>
<dbReference type="RefSeq" id="WP_069319122.1">
    <property type="nucleotide sequence ID" value="NZ_MDDS01000006.1"/>
</dbReference>
<gene>
    <name evidence="1" type="ORF">BFL28_11115</name>
</gene>
<evidence type="ECO:0000313" key="1">
    <source>
        <dbReference type="EMBL" id="ODP39351.1"/>
    </source>
</evidence>
<organism evidence="1 2">
    <name type="scientific">Sphingomonas turrisvirgatae</name>
    <dbReference type="NCBI Taxonomy" id="1888892"/>
    <lineage>
        <taxon>Bacteria</taxon>
        <taxon>Pseudomonadati</taxon>
        <taxon>Pseudomonadota</taxon>
        <taxon>Alphaproteobacteria</taxon>
        <taxon>Sphingomonadales</taxon>
        <taxon>Sphingomonadaceae</taxon>
        <taxon>Sphingomonas</taxon>
    </lineage>
</organism>
<dbReference type="EMBL" id="MDDS01000006">
    <property type="protein sequence ID" value="ODP39351.1"/>
    <property type="molecule type" value="Genomic_DNA"/>
</dbReference>
<comment type="caution">
    <text evidence="1">The sequence shown here is derived from an EMBL/GenBank/DDBJ whole genome shotgun (WGS) entry which is preliminary data.</text>
</comment>
<keyword evidence="2" id="KW-1185">Reference proteome</keyword>
<protein>
    <submittedName>
        <fullName evidence="1">Uncharacterized protein</fullName>
    </submittedName>
</protein>
<dbReference type="Proteomes" id="UP000094487">
    <property type="component" value="Unassembled WGS sequence"/>
</dbReference>
<dbReference type="STRING" id="1888892.BFL28_11115"/>
<dbReference type="AlphaFoldDB" id="A0A1E3M001"/>
<proteinExistence type="predicted"/>
<reference evidence="1 2" key="1">
    <citation type="submission" date="2016-08" db="EMBL/GenBank/DDBJ databases">
        <title>Draft genome of the agarase producing Sphingomonas sp. MCT13.</title>
        <authorList>
            <person name="D'Andrea M.M."/>
            <person name="Rossolini G.M."/>
            <person name="Thaller M.C."/>
        </authorList>
    </citation>
    <scope>NUCLEOTIDE SEQUENCE [LARGE SCALE GENOMIC DNA]</scope>
    <source>
        <strain evidence="1 2">MCT13</strain>
    </source>
</reference>
<accession>A0A1E3M001</accession>
<evidence type="ECO:0000313" key="2">
    <source>
        <dbReference type="Proteomes" id="UP000094487"/>
    </source>
</evidence>